<evidence type="ECO:0000259" key="2">
    <source>
        <dbReference type="PROSITE" id="PS50835"/>
    </source>
</evidence>
<dbReference type="InterPro" id="IPR003598">
    <property type="entry name" value="Ig_sub2"/>
</dbReference>
<feature type="domain" description="Ig-like" evidence="2">
    <location>
        <begin position="1"/>
        <end position="86"/>
    </location>
</feature>
<dbReference type="SMART" id="SM00408">
    <property type="entry name" value="IGc2"/>
    <property type="match status" value="1"/>
</dbReference>
<dbReference type="InterPro" id="IPR003599">
    <property type="entry name" value="Ig_sub"/>
</dbReference>
<feature type="region of interest" description="Disordered" evidence="1">
    <location>
        <begin position="73"/>
        <end position="99"/>
    </location>
</feature>
<feature type="non-terminal residue" evidence="3">
    <location>
        <position position="1"/>
    </location>
</feature>
<reference evidence="3 4" key="1">
    <citation type="submission" date="2019-09" db="EMBL/GenBank/DDBJ databases">
        <title>Bird 10,000 Genomes (B10K) Project - Family phase.</title>
        <authorList>
            <person name="Zhang G."/>
        </authorList>
    </citation>
    <scope>NUCLEOTIDE SEQUENCE [LARGE SCALE GENOMIC DNA]</scope>
    <source>
        <strain evidence="3">B10K-DU-029-38</strain>
        <tissue evidence="3">Muscle</tissue>
    </source>
</reference>
<organism evidence="3 4">
    <name type="scientific">Cnemophilus loriae</name>
    <name type="common">Loria's bird-of-paradise</name>
    <dbReference type="NCBI Taxonomy" id="254448"/>
    <lineage>
        <taxon>Eukaryota</taxon>
        <taxon>Metazoa</taxon>
        <taxon>Chordata</taxon>
        <taxon>Craniata</taxon>
        <taxon>Vertebrata</taxon>
        <taxon>Euteleostomi</taxon>
        <taxon>Archelosauria</taxon>
        <taxon>Archosauria</taxon>
        <taxon>Dinosauria</taxon>
        <taxon>Saurischia</taxon>
        <taxon>Theropoda</taxon>
        <taxon>Coelurosauria</taxon>
        <taxon>Aves</taxon>
        <taxon>Neognathae</taxon>
        <taxon>Neoaves</taxon>
        <taxon>Telluraves</taxon>
        <taxon>Australaves</taxon>
        <taxon>Passeriformes</taxon>
        <taxon>Corvoidea</taxon>
        <taxon>Corvidae</taxon>
        <taxon>Cnemophilus</taxon>
    </lineage>
</organism>
<dbReference type="InterPro" id="IPR013783">
    <property type="entry name" value="Ig-like_fold"/>
</dbReference>
<dbReference type="InterPro" id="IPR036179">
    <property type="entry name" value="Ig-like_dom_sf"/>
</dbReference>
<dbReference type="EMBL" id="VZTF01010206">
    <property type="protein sequence ID" value="NXB12947.1"/>
    <property type="molecule type" value="Genomic_DNA"/>
</dbReference>
<evidence type="ECO:0000313" key="3">
    <source>
        <dbReference type="EMBL" id="NXB12947.1"/>
    </source>
</evidence>
<dbReference type="AlphaFoldDB" id="A0A7K8BDA0"/>
<proteinExistence type="predicted"/>
<dbReference type="PROSITE" id="PS50835">
    <property type="entry name" value="IG_LIKE"/>
    <property type="match status" value="1"/>
</dbReference>
<gene>
    <name evidence="3" type="primary">Fcrl2_2</name>
    <name evidence="3" type="ORF">CNELOR_R15836</name>
</gene>
<dbReference type="CDD" id="cd00096">
    <property type="entry name" value="Ig"/>
    <property type="match status" value="1"/>
</dbReference>
<sequence length="99" mass="9909">PLSGVSLSAQPPGGQVALGDHLVLSCTVATGTGPLSFSWHREGLGAPLGTGPCLDLPHVGDNDSGHYQCRVSDGDSVAESPPLNVTVLGERDPLAGGDP</sequence>
<feature type="non-terminal residue" evidence="3">
    <location>
        <position position="99"/>
    </location>
</feature>
<protein>
    <submittedName>
        <fullName evidence="3">FCRL2 protein</fullName>
    </submittedName>
</protein>
<dbReference type="Gene3D" id="2.60.40.10">
    <property type="entry name" value="Immunoglobulins"/>
    <property type="match status" value="1"/>
</dbReference>
<dbReference type="Pfam" id="PF13927">
    <property type="entry name" value="Ig_3"/>
    <property type="match status" value="1"/>
</dbReference>
<dbReference type="Proteomes" id="UP000517678">
    <property type="component" value="Unassembled WGS sequence"/>
</dbReference>
<comment type="caution">
    <text evidence="3">The sequence shown here is derived from an EMBL/GenBank/DDBJ whole genome shotgun (WGS) entry which is preliminary data.</text>
</comment>
<dbReference type="InterPro" id="IPR007110">
    <property type="entry name" value="Ig-like_dom"/>
</dbReference>
<accession>A0A7K8BDA0</accession>
<keyword evidence="4" id="KW-1185">Reference proteome</keyword>
<evidence type="ECO:0000313" key="4">
    <source>
        <dbReference type="Proteomes" id="UP000517678"/>
    </source>
</evidence>
<dbReference type="SUPFAM" id="SSF48726">
    <property type="entry name" value="Immunoglobulin"/>
    <property type="match status" value="1"/>
</dbReference>
<evidence type="ECO:0000256" key="1">
    <source>
        <dbReference type="SAM" id="MobiDB-lite"/>
    </source>
</evidence>
<dbReference type="SMART" id="SM00409">
    <property type="entry name" value="IG"/>
    <property type="match status" value="1"/>
</dbReference>
<name>A0A7K8BDA0_9CORV</name>